<dbReference type="EMBL" id="HBEN01006659">
    <property type="protein sequence ID" value="CAD8438860.1"/>
    <property type="molecule type" value="Transcribed_RNA"/>
</dbReference>
<feature type="compositionally biased region" description="Polar residues" evidence="1">
    <location>
        <begin position="584"/>
        <end position="593"/>
    </location>
</feature>
<feature type="region of interest" description="Disordered" evidence="1">
    <location>
        <begin position="561"/>
        <end position="593"/>
    </location>
</feature>
<feature type="compositionally biased region" description="Basic and acidic residues" evidence="1">
    <location>
        <begin position="351"/>
        <end position="370"/>
    </location>
</feature>
<feature type="compositionally biased region" description="Basic and acidic residues" evidence="1">
    <location>
        <begin position="561"/>
        <end position="571"/>
    </location>
</feature>
<organism evidence="3">
    <name type="scientific">Micromonas pusilla</name>
    <name type="common">Picoplanktonic green alga</name>
    <name type="synonym">Chromulina pusilla</name>
    <dbReference type="NCBI Taxonomy" id="38833"/>
    <lineage>
        <taxon>Eukaryota</taxon>
        <taxon>Viridiplantae</taxon>
        <taxon>Chlorophyta</taxon>
        <taxon>Mamiellophyceae</taxon>
        <taxon>Mamiellales</taxon>
        <taxon>Mamiellaceae</taxon>
        <taxon>Micromonas</taxon>
    </lineage>
</organism>
<dbReference type="GO" id="GO:0005096">
    <property type="term" value="F:GTPase activator activity"/>
    <property type="evidence" value="ECO:0007669"/>
    <property type="project" value="TreeGrafter"/>
</dbReference>
<dbReference type="FunFam" id="1.10.8.270:FF:000016">
    <property type="entry name" value="TBC1 domain family member 2A"/>
    <property type="match status" value="1"/>
</dbReference>
<protein>
    <recommendedName>
        <fullName evidence="2">Rab-GAP TBC domain-containing protein</fullName>
    </recommendedName>
</protein>
<name>A0A7S0CZI2_MICPS</name>
<feature type="region of interest" description="Disordered" evidence="1">
    <location>
        <begin position="305"/>
        <end position="505"/>
    </location>
</feature>
<dbReference type="AlphaFoldDB" id="A0A7S0CZI2"/>
<evidence type="ECO:0000256" key="1">
    <source>
        <dbReference type="SAM" id="MobiDB-lite"/>
    </source>
</evidence>
<dbReference type="SMART" id="SM00164">
    <property type="entry name" value="TBC"/>
    <property type="match status" value="1"/>
</dbReference>
<dbReference type="PANTHER" id="PTHR47219">
    <property type="entry name" value="RAB GTPASE-ACTIVATING PROTEIN 1-LIKE"/>
    <property type="match status" value="1"/>
</dbReference>
<dbReference type="PROSITE" id="PS50086">
    <property type="entry name" value="TBC_RABGAP"/>
    <property type="match status" value="1"/>
</dbReference>
<feature type="compositionally biased region" description="Basic and acidic residues" evidence="1">
    <location>
        <begin position="423"/>
        <end position="432"/>
    </location>
</feature>
<dbReference type="InterPro" id="IPR000195">
    <property type="entry name" value="Rab-GAP-TBC_dom"/>
</dbReference>
<evidence type="ECO:0000259" key="2">
    <source>
        <dbReference type="PROSITE" id="PS50086"/>
    </source>
</evidence>
<dbReference type="PANTHER" id="PTHR47219:SF20">
    <property type="entry name" value="TBC1 DOMAIN FAMILY MEMBER 2B"/>
    <property type="match status" value="1"/>
</dbReference>
<dbReference type="GO" id="GO:0031267">
    <property type="term" value="F:small GTPase binding"/>
    <property type="evidence" value="ECO:0007669"/>
    <property type="project" value="TreeGrafter"/>
</dbReference>
<gene>
    <name evidence="3" type="ORF">MSP1401_LOCUS5451</name>
</gene>
<dbReference type="SUPFAM" id="SSF47923">
    <property type="entry name" value="Ypt/Rab-GAP domain of gyp1p"/>
    <property type="match status" value="2"/>
</dbReference>
<proteinExistence type="predicted"/>
<accession>A0A7S0CZI2</accession>
<reference evidence="3" key="1">
    <citation type="submission" date="2021-01" db="EMBL/GenBank/DDBJ databases">
        <authorList>
            <person name="Corre E."/>
            <person name="Pelletier E."/>
            <person name="Niang G."/>
            <person name="Scheremetjew M."/>
            <person name="Finn R."/>
            <person name="Kale V."/>
            <person name="Holt S."/>
            <person name="Cochrane G."/>
            <person name="Meng A."/>
            <person name="Brown T."/>
            <person name="Cohen L."/>
        </authorList>
    </citation>
    <scope>NUCLEOTIDE SEQUENCE</scope>
    <source>
        <strain evidence="3">CCAC1681</strain>
    </source>
</reference>
<feature type="compositionally biased region" description="Basic and acidic residues" evidence="1">
    <location>
        <begin position="305"/>
        <end position="329"/>
    </location>
</feature>
<feature type="compositionally biased region" description="Basic and acidic residues" evidence="1">
    <location>
        <begin position="404"/>
        <end position="414"/>
    </location>
</feature>
<dbReference type="InterPro" id="IPR050302">
    <property type="entry name" value="Rab_GAP_TBC_domain"/>
</dbReference>
<dbReference type="InterPro" id="IPR035969">
    <property type="entry name" value="Rab-GAP_TBC_sf"/>
</dbReference>
<feature type="compositionally biased region" description="Low complexity" evidence="1">
    <location>
        <begin position="486"/>
        <end position="496"/>
    </location>
</feature>
<feature type="compositionally biased region" description="Basic and acidic residues" evidence="1">
    <location>
        <begin position="439"/>
        <end position="474"/>
    </location>
</feature>
<dbReference type="Pfam" id="PF00566">
    <property type="entry name" value="RabGAP-TBC"/>
    <property type="match status" value="1"/>
</dbReference>
<evidence type="ECO:0000313" key="3">
    <source>
        <dbReference type="EMBL" id="CAD8438860.1"/>
    </source>
</evidence>
<dbReference type="Gene3D" id="1.10.472.80">
    <property type="entry name" value="Ypt/Rab-GAP domain of gyp1p, domain 3"/>
    <property type="match status" value="1"/>
</dbReference>
<sequence>MAIRGELWQLCLRVDEVRVPGAYQTLAALVDADVNDHLSAKREDARDECSLDVLLASSSEEEARRSFVWSAQKTWGPLTKHTREQIAKDVPRTFPGHAQLDSLPMRKALERVLRAFAVASPSVGYCQGMNFIAGVFLLLMEEEAAFWSLSQVLRLILPEYFEVKGAMKAHLVDQEVLRELAELKTPALVKALDENGCPLHAVASAWFMALFANALPWETCLRVWDVTLFERTRVPLFQTALAVMELDQMTTRKSSSRVFETATTMASRAFDASALVMHATCGHADVTWRLLEALCAKHAARMEREGRFDDDTKETPSAHDDACTEDDARGPPSPARVSSVQKDFQEATFLTDRDPTRRPDVDASDADSRGWRTPGVPAPATRAKVVVSPASRRNVGSGGSRGSRSSERRWRDVLAKGAGVSRLRADAERENKSSAQRESAQRGRAERGDDFEDVETRFLPDDELCNSRRPEENASRVSAAADLSPSSARFRATESSSSERSEVARLKKELRVALRRADDAEKASSSTSATLKTTLEALADRDRAVARLSAQTKELLAMLHERDAETIERHRAAASGRKTRTEGARTSSAPSAS</sequence>
<feature type="domain" description="Rab-GAP TBC" evidence="2">
    <location>
        <begin position="1"/>
        <end position="231"/>
    </location>
</feature>
<dbReference type="Gene3D" id="1.10.8.270">
    <property type="entry name" value="putative rabgap domain of human tbc1 domain family member 14 like domains"/>
    <property type="match status" value="1"/>
</dbReference>